<keyword evidence="1 7" id="KW-0240">DNA-directed RNA polymerase</keyword>
<dbReference type="Gene3D" id="1.10.274.100">
    <property type="entry name" value="RNA polymerase Rpb1, domain 3"/>
    <property type="match status" value="1"/>
</dbReference>
<dbReference type="InterPro" id="IPR044893">
    <property type="entry name" value="RNA_pol_Rpb1_clamp_domain"/>
</dbReference>
<dbReference type="SMART" id="SM00663">
    <property type="entry name" value="RPOLA_N"/>
    <property type="match status" value="1"/>
</dbReference>
<keyword evidence="4" id="KW-0862">Zinc</keyword>
<dbReference type="InterPro" id="IPR007080">
    <property type="entry name" value="RNA_pol_Rpb1_1"/>
</dbReference>
<evidence type="ECO:0000256" key="9">
    <source>
        <dbReference type="SAM" id="SignalP"/>
    </source>
</evidence>
<evidence type="ECO:0000256" key="4">
    <source>
        <dbReference type="ARBA" id="ARBA00022833"/>
    </source>
</evidence>
<dbReference type="InterPro" id="IPR040402">
    <property type="entry name" value="NRPD1_C"/>
</dbReference>
<dbReference type="Pfam" id="PF04997">
    <property type="entry name" value="RNA_pol_Rpb1_1"/>
    <property type="match status" value="1"/>
</dbReference>
<dbReference type="Gene3D" id="6.10.250.2940">
    <property type="match status" value="1"/>
</dbReference>
<dbReference type="Gene3D" id="4.10.860.120">
    <property type="entry name" value="RNA polymerase II, clamp domain"/>
    <property type="match status" value="1"/>
</dbReference>
<dbReference type="FunFam" id="3.10.450.40:FF:000020">
    <property type="entry name" value="DNA-directed RNA polymerase subunit"/>
    <property type="match status" value="1"/>
</dbReference>
<comment type="caution">
    <text evidence="11">The sequence shown here is derived from an EMBL/GenBank/DDBJ whole genome shotgun (WGS) entry which is preliminary data.</text>
</comment>
<evidence type="ECO:0000256" key="8">
    <source>
        <dbReference type="SAM" id="MobiDB-lite"/>
    </source>
</evidence>
<dbReference type="Pfam" id="PF04998">
    <property type="entry name" value="RNA_pol_Rpb1_5"/>
    <property type="match status" value="1"/>
</dbReference>
<feature type="compositionally biased region" description="Basic and acidic residues" evidence="8">
    <location>
        <begin position="1775"/>
        <end position="1794"/>
    </location>
</feature>
<feature type="region of interest" description="Disordered" evidence="8">
    <location>
        <begin position="1401"/>
        <end position="1794"/>
    </location>
</feature>
<dbReference type="FunFam" id="4.10.860.120:FF:000008">
    <property type="entry name" value="DNA-directed RNA polymerase subunit"/>
    <property type="match status" value="1"/>
</dbReference>
<sequence length="2062" mass="227437">MFSPSSFFFLCLANSARGAFCALTGFREMEEDQSAILVAEGAIKSIKLSLSTEEEICTYSINDCPVTHPSQLANPFLGLPLEAGKCEACGASENDKCEGHFGYIELPVPIYHPCHVSELRQLLSLICLKCLRIKKGKVKQNKGKENGLATACFYCRDLPALSLKEIKTTDGAIRLELRAPPRKHMTERSWNFLDKYGHHYGGSSRHRPLLPEEALNILKKVPDDTRKKLAARGYTVQSGYVMKYLPVPPNCLYIPEFTDGQSIMSYDISIALLKKVLQKIEQIKRSRSGSPNFESHEDESCELQLAIGKYIHLRGTTRGPQDNTRFAVGTDSAALSTKQWLERMRTLFISKGSGFSSRSVLTGDPYIGVDVIGLPSEVAKRITFEEQVTDININRLQDVVDKGLCLTYRDGQANYAITVGSKGHTTLKVGQTIRRRIVDGDVVFLNRPPSTHKHSLQAFYAYVHDDHTVKINPLICGPFSADFDGDCVHIYYPQSLAAKAEALELFSVEKQLISSHSGMVNLQLGNDSLVAMKLMSSRTMLNKELANQLAMFIPFSLPPPAVIKSIPAWTITQIVQGALPAKLTCQGKTHLVRDSTVIKLDLDKEYVHDSFTDLVSSLLSEKGPREALQFLNVLQPLFMEFLLLEGFSVSLRDFNVPKAILEDGQKNIQKQSIILEQSRFSKSQFVEMRVENNLKSVKQQISDFVVKCSNLGLLIDPKKESAMSKVVQQLGFVGLQLYSDGKLYSSRLVEDCFSSFVNKHSDSGDEHPPEAYGLVQSSYFHGLNPYEELIHAISTREAMVRSSRGLTEPGTLFKNLMAILRDVVICYDGTVRNTCSNSIIQLKYKEDDETDFPSALPPGEPVGVLAATAISNPAYKAVLDSSQSNNASWELMKETLQAKTGYKNDMKDRKVILFLNDCSCPKKFCKERAALTVQSCLRRVTIADCATDICIEHQKQINLDGTSEAAPSLVGHIHLDKAQLERININTQDILQKCEEVSGRYGKKKGHLCHLLRKITFATCDCSFGQNPVDGYLHMIPCVQFSFSDDNTILSESVERAVNVIADSVCSVLLDTIIKGDPRIQAAKIVWVESDATSWVKNTRKTPKGEPALEIIVEKDEAVHNGDAWRTTMDACIPVLNLIDTRRSIPYGIQQVRELLGISCAFDQVVQRLSTTVKMVAKGVLKDHLILVANSMTCTGNLYGFNTGGYKATFRSLKVQVPFTVSTLFTPMKCFEKAAEKCESDSLGCVVSSCSWGKHAAIGTGSSFEILWNENQLKSNKEYGDGLYDFLALVRTDQEKAGYTFLDDVDYLVAENAVDDVCLSPEPDGILGKLTFEDNFEERDIQKGSSWENGATMNSSWEQNGSAGNDSGDWGGWCNGAAAATKPLDQDNSCWDVHAVVENNSTDWGGWGTEKQTNGEQAETDTWADKGARVESSAGDNNWEKSSTPEDHGPWGNMPASASENAWDKQKGDGGDSAWEKQKCSSKLQEMDVDQVSWCKKTTPPSSNMWDKKKSDGGHGNWQEQPSSWNEQTLNVDQDSWGNDKEKKKSHGGESQWAERVSTYKRKRANADDSWDNMAMSPSNNAWNTGKGVGRSNTKSDGGSSWGNRDNMGTHEHSEALKESDPWSTGKSNGKSWEKTDALQDSWGKSAADNNNMQEDSLDKKALTGTNSQQDSWGNMAIQNNNTLNDSWENGAQKVQTSAAEDSWGNPAATPAGNADAKQSDSWDGWNAATPAENSQGKWNETTDSGNNEGWKSDGWGGTSGNWSGQRNNSGRPPRRLDERGPPPPRQRFELTTEEKNMIKEVEPILMRIRRISREACDGVRLQPEDEKFIQEKVLENHPEKQSKVSGAIDYIMVDKHQTFQDTRCFFVVSTDGSRSDFSYLKCLENFVRKNYKEDVDAFCMKYLRPRRRQARPADAVATPGIPAEAPPSTAAETEQGTPAPPVEVPQEIGGSPGAAPEETPKPDSTGIVGILKKQPDLTPASPVAAPQGVPELDSTGDAGTLEKQPDLTPASPVVTQQEVPEPDSTEGGGILGKGPDLTAESPAVSPQVTPDPYSMKPDKND</sequence>
<feature type="domain" description="RNA polymerase N-terminal" evidence="10">
    <location>
        <begin position="238"/>
        <end position="536"/>
    </location>
</feature>
<protein>
    <recommendedName>
        <fullName evidence="7">DNA-directed RNA polymerase subunit</fullName>
        <ecNumber evidence="7">2.7.7.6</ecNumber>
    </recommendedName>
</protein>
<dbReference type="Proteomes" id="UP000823388">
    <property type="component" value="Chromosome 1K"/>
</dbReference>
<dbReference type="Gene3D" id="3.30.1490.180">
    <property type="entry name" value="RNA polymerase ii"/>
    <property type="match status" value="1"/>
</dbReference>
<evidence type="ECO:0000313" key="11">
    <source>
        <dbReference type="EMBL" id="KAG2656053.1"/>
    </source>
</evidence>
<dbReference type="InterPro" id="IPR007081">
    <property type="entry name" value="RNA_pol_Rpb1_5"/>
</dbReference>
<dbReference type="InterPro" id="IPR000722">
    <property type="entry name" value="RNA_pol_asu"/>
</dbReference>
<feature type="chain" id="PRO_5035732191" description="DNA-directed RNA polymerase subunit" evidence="9">
    <location>
        <begin position="19"/>
        <end position="2062"/>
    </location>
</feature>
<dbReference type="InterPro" id="IPR042102">
    <property type="entry name" value="RNA_pol_Rpb1_3_sf"/>
</dbReference>
<keyword evidence="9" id="KW-0732">Signal</keyword>
<comment type="catalytic activity">
    <reaction evidence="6 7">
        <text>RNA(n) + a ribonucleoside 5'-triphosphate = RNA(n+1) + diphosphate</text>
        <dbReference type="Rhea" id="RHEA:21248"/>
        <dbReference type="Rhea" id="RHEA-COMP:14527"/>
        <dbReference type="Rhea" id="RHEA-COMP:17342"/>
        <dbReference type="ChEBI" id="CHEBI:33019"/>
        <dbReference type="ChEBI" id="CHEBI:61557"/>
        <dbReference type="ChEBI" id="CHEBI:140395"/>
        <dbReference type="EC" id="2.7.7.6"/>
    </reaction>
</comment>
<evidence type="ECO:0000256" key="2">
    <source>
        <dbReference type="ARBA" id="ARBA00022679"/>
    </source>
</evidence>
<keyword evidence="3 7" id="KW-0548">Nucleotidyltransferase</keyword>
<dbReference type="EC" id="2.7.7.6" evidence="7"/>
<dbReference type="CDD" id="cd02737">
    <property type="entry name" value="RNAP_IV_NRPD1_C"/>
    <property type="match status" value="1"/>
</dbReference>
<dbReference type="Pfam" id="PF04983">
    <property type="entry name" value="RNA_pol_Rpb1_3"/>
    <property type="match status" value="1"/>
</dbReference>
<dbReference type="EMBL" id="CM029037">
    <property type="protein sequence ID" value="KAG2656053.1"/>
    <property type="molecule type" value="Genomic_DNA"/>
</dbReference>
<keyword evidence="5 7" id="KW-0804">Transcription</keyword>
<feature type="compositionally biased region" description="Basic and acidic residues" evidence="8">
    <location>
        <begin position="1462"/>
        <end position="1479"/>
    </location>
</feature>
<dbReference type="Pfam" id="PF00623">
    <property type="entry name" value="RNA_pol_Rpb1_2"/>
    <property type="match status" value="1"/>
</dbReference>
<feature type="compositionally biased region" description="Basic and acidic residues" evidence="8">
    <location>
        <begin position="1608"/>
        <end position="1621"/>
    </location>
</feature>
<dbReference type="InterPro" id="IPR006592">
    <property type="entry name" value="RNA_pol_N"/>
</dbReference>
<dbReference type="FunFam" id="3.30.1490.180:FF:000004">
    <property type="entry name" value="DNA-directed RNA polymerase subunit"/>
    <property type="match status" value="1"/>
</dbReference>
<dbReference type="SUPFAM" id="SSF64484">
    <property type="entry name" value="beta and beta-prime subunits of DNA dependent RNA-polymerase"/>
    <property type="match status" value="1"/>
</dbReference>
<feature type="compositionally biased region" description="Polar residues" evidence="8">
    <location>
        <begin position="1761"/>
        <end position="1771"/>
    </location>
</feature>
<dbReference type="PANTHER" id="PTHR19376">
    <property type="entry name" value="DNA-DIRECTED RNA POLYMERASE"/>
    <property type="match status" value="1"/>
</dbReference>
<proteinExistence type="inferred from homology"/>
<feature type="compositionally biased region" description="Polar residues" evidence="8">
    <location>
        <begin position="1518"/>
        <end position="1537"/>
    </location>
</feature>
<feature type="compositionally biased region" description="Low complexity" evidence="8">
    <location>
        <begin position="1923"/>
        <end position="1935"/>
    </location>
</feature>
<reference evidence="11" key="1">
    <citation type="submission" date="2020-05" db="EMBL/GenBank/DDBJ databases">
        <title>WGS assembly of Panicum virgatum.</title>
        <authorList>
            <person name="Lovell J.T."/>
            <person name="Jenkins J."/>
            <person name="Shu S."/>
            <person name="Juenger T.E."/>
            <person name="Schmutz J."/>
        </authorList>
    </citation>
    <scope>NUCLEOTIDE SEQUENCE</scope>
    <source>
        <strain evidence="11">AP13</strain>
    </source>
</reference>
<keyword evidence="2 7" id="KW-0808">Transferase</keyword>
<dbReference type="InterPro" id="IPR045867">
    <property type="entry name" value="DNA-dir_RpoC_beta_prime"/>
</dbReference>
<feature type="region of interest" description="Disordered" evidence="8">
    <location>
        <begin position="1910"/>
        <end position="2062"/>
    </location>
</feature>
<feature type="compositionally biased region" description="Polar residues" evidence="8">
    <location>
        <begin position="1732"/>
        <end position="1750"/>
    </location>
</feature>
<dbReference type="InterPro" id="IPR007066">
    <property type="entry name" value="RNA_pol_Rpb1_3"/>
</dbReference>
<dbReference type="Pfam" id="PF11523">
    <property type="entry name" value="DUF3223"/>
    <property type="match status" value="1"/>
</dbReference>
<gene>
    <name evidence="11" type="ORF">PVAP13_1KG051300</name>
</gene>
<evidence type="ECO:0000259" key="10">
    <source>
        <dbReference type="SMART" id="SM00663"/>
    </source>
</evidence>
<dbReference type="Gene3D" id="3.10.450.40">
    <property type="match status" value="1"/>
</dbReference>
<feature type="signal peptide" evidence="9">
    <location>
        <begin position="1"/>
        <end position="18"/>
    </location>
</feature>
<feature type="compositionally biased region" description="Polar residues" evidence="8">
    <location>
        <begin position="1664"/>
        <end position="1700"/>
    </location>
</feature>
<feature type="compositionally biased region" description="Polar residues" evidence="8">
    <location>
        <begin position="1591"/>
        <end position="1604"/>
    </location>
</feature>
<organism evidence="11 12">
    <name type="scientific">Panicum virgatum</name>
    <name type="common">Blackwell switchgrass</name>
    <dbReference type="NCBI Taxonomy" id="38727"/>
    <lineage>
        <taxon>Eukaryota</taxon>
        <taxon>Viridiplantae</taxon>
        <taxon>Streptophyta</taxon>
        <taxon>Embryophyta</taxon>
        <taxon>Tracheophyta</taxon>
        <taxon>Spermatophyta</taxon>
        <taxon>Magnoliopsida</taxon>
        <taxon>Liliopsida</taxon>
        <taxon>Poales</taxon>
        <taxon>Poaceae</taxon>
        <taxon>PACMAD clade</taxon>
        <taxon>Panicoideae</taxon>
        <taxon>Panicodae</taxon>
        <taxon>Paniceae</taxon>
        <taxon>Panicinae</taxon>
        <taxon>Panicum</taxon>
        <taxon>Panicum sect. Hiantes</taxon>
    </lineage>
</organism>
<dbReference type="Gene3D" id="2.40.40.20">
    <property type="match status" value="1"/>
</dbReference>
<comment type="similarity">
    <text evidence="7">Belongs to the RNA polymerase beta' chain family.</text>
</comment>
<evidence type="ECO:0000256" key="5">
    <source>
        <dbReference type="ARBA" id="ARBA00023163"/>
    </source>
</evidence>
<accession>A0A8T0XFI8</accession>
<evidence type="ECO:0000256" key="6">
    <source>
        <dbReference type="ARBA" id="ARBA00048552"/>
    </source>
</evidence>
<keyword evidence="12" id="KW-1185">Reference proteome</keyword>
<evidence type="ECO:0000313" key="12">
    <source>
        <dbReference type="Proteomes" id="UP000823388"/>
    </source>
</evidence>
<comment type="function">
    <text evidence="7">DNA-dependent RNA polymerase catalyzes the transcription of DNA into RNA using the four ribonucleoside triphosphates as substrates.</text>
</comment>
<dbReference type="PANTHER" id="PTHR19376:SF51">
    <property type="entry name" value="DNA-DIRECTED RNA POLYMERASE V SUBUNIT 1"/>
    <property type="match status" value="1"/>
</dbReference>
<evidence type="ECO:0000256" key="1">
    <source>
        <dbReference type="ARBA" id="ARBA00022478"/>
    </source>
</evidence>
<dbReference type="FunFam" id="1.10.274.100:FF:000010">
    <property type="entry name" value="DNA-directed RNA polymerase subunit"/>
    <property type="match status" value="1"/>
</dbReference>
<evidence type="ECO:0000256" key="7">
    <source>
        <dbReference type="RuleBase" id="RU004279"/>
    </source>
</evidence>
<dbReference type="GO" id="GO:0000428">
    <property type="term" value="C:DNA-directed RNA polymerase complex"/>
    <property type="evidence" value="ECO:0007669"/>
    <property type="project" value="UniProtKB-KW"/>
</dbReference>
<name>A0A8T0XFI8_PANVG</name>
<dbReference type="GO" id="GO:0003677">
    <property type="term" value="F:DNA binding"/>
    <property type="evidence" value="ECO:0007669"/>
    <property type="project" value="InterPro"/>
</dbReference>
<feature type="compositionally biased region" description="Polar residues" evidence="8">
    <location>
        <begin position="1622"/>
        <end position="1631"/>
    </location>
</feature>
<dbReference type="GO" id="GO:0003899">
    <property type="term" value="F:DNA-directed RNA polymerase activity"/>
    <property type="evidence" value="ECO:0007669"/>
    <property type="project" value="UniProtKB-EC"/>
</dbReference>
<evidence type="ECO:0000256" key="3">
    <source>
        <dbReference type="ARBA" id="ARBA00022695"/>
    </source>
</evidence>
<dbReference type="GO" id="GO:0006351">
    <property type="term" value="P:DNA-templated transcription"/>
    <property type="evidence" value="ECO:0007669"/>
    <property type="project" value="InterPro"/>
</dbReference>